<name>A0A561UBH5_9ACTN</name>
<dbReference type="PANTHER" id="PTHR46825">
    <property type="entry name" value="D-ALANYL-D-ALANINE-CARBOXYPEPTIDASE/ENDOPEPTIDASE AMPH"/>
    <property type="match status" value="1"/>
</dbReference>
<dbReference type="InterPro" id="IPR001466">
    <property type="entry name" value="Beta-lactam-related"/>
</dbReference>
<organism evidence="3 4">
    <name type="scientific">Kitasatospora viridis</name>
    <dbReference type="NCBI Taxonomy" id="281105"/>
    <lineage>
        <taxon>Bacteria</taxon>
        <taxon>Bacillati</taxon>
        <taxon>Actinomycetota</taxon>
        <taxon>Actinomycetes</taxon>
        <taxon>Kitasatosporales</taxon>
        <taxon>Streptomycetaceae</taxon>
        <taxon>Kitasatospora</taxon>
    </lineage>
</organism>
<comment type="caution">
    <text evidence="3">The sequence shown here is derived from an EMBL/GenBank/DDBJ whole genome shotgun (WGS) entry which is preliminary data.</text>
</comment>
<dbReference type="Gene3D" id="3.40.710.10">
    <property type="entry name" value="DD-peptidase/beta-lactamase superfamily"/>
    <property type="match status" value="1"/>
</dbReference>
<dbReference type="InterPro" id="IPR050491">
    <property type="entry name" value="AmpC-like"/>
</dbReference>
<keyword evidence="3" id="KW-0645">Protease</keyword>
<dbReference type="GO" id="GO:0004180">
    <property type="term" value="F:carboxypeptidase activity"/>
    <property type="evidence" value="ECO:0007669"/>
    <property type="project" value="UniProtKB-KW"/>
</dbReference>
<feature type="chain" id="PRO_5022246457" evidence="1">
    <location>
        <begin position="29"/>
        <end position="402"/>
    </location>
</feature>
<dbReference type="OrthoDB" id="5177574at2"/>
<keyword evidence="1" id="KW-0732">Signal</keyword>
<accession>A0A561UBH5</accession>
<dbReference type="EMBL" id="VIWT01000001">
    <property type="protein sequence ID" value="TWF96710.1"/>
    <property type="molecule type" value="Genomic_DNA"/>
</dbReference>
<protein>
    <submittedName>
        <fullName evidence="3">D-alanyl-D-alanine carboxypeptidase</fullName>
    </submittedName>
</protein>
<dbReference type="InterPro" id="IPR012338">
    <property type="entry name" value="Beta-lactam/transpept-like"/>
</dbReference>
<feature type="signal peptide" evidence="1">
    <location>
        <begin position="1"/>
        <end position="28"/>
    </location>
</feature>
<proteinExistence type="predicted"/>
<evidence type="ECO:0000313" key="4">
    <source>
        <dbReference type="Proteomes" id="UP000317940"/>
    </source>
</evidence>
<gene>
    <name evidence="3" type="ORF">FHX73_11482</name>
</gene>
<dbReference type="AlphaFoldDB" id="A0A561UBH5"/>
<keyword evidence="3" id="KW-0378">Hydrolase</keyword>
<dbReference type="RefSeq" id="WP_145903027.1">
    <property type="nucleotide sequence ID" value="NZ_BAAAMZ010000004.1"/>
</dbReference>
<evidence type="ECO:0000313" key="3">
    <source>
        <dbReference type="EMBL" id="TWF96710.1"/>
    </source>
</evidence>
<reference evidence="3 4" key="1">
    <citation type="submission" date="2019-06" db="EMBL/GenBank/DDBJ databases">
        <title>Sequencing the genomes of 1000 actinobacteria strains.</title>
        <authorList>
            <person name="Klenk H.-P."/>
        </authorList>
    </citation>
    <scope>NUCLEOTIDE SEQUENCE [LARGE SCALE GENOMIC DNA]</scope>
    <source>
        <strain evidence="3 4">DSM 44826</strain>
    </source>
</reference>
<dbReference type="Pfam" id="PF00144">
    <property type="entry name" value="Beta-lactamase"/>
    <property type="match status" value="1"/>
</dbReference>
<keyword evidence="4" id="KW-1185">Reference proteome</keyword>
<keyword evidence="3" id="KW-0121">Carboxypeptidase</keyword>
<sequence>MMRSTVKLGTVAATLAALTLGAATQAFAAAPQAGQLPPLDPAALQAAIQPQPGDGVAGVIARVGEPGGRLWRGSSTDQVTGRQIPANAHFHIGSISKAFEATVVLQLAAEGRIDLDQTVQYYLPGLLPDDFQPITVRELLNHTSGLPDVDEGAPAQSNDQLIADRADYRTFDQIIQQTLRPAHRPWPGPHFAPGTEQEYNSLGYRIAGKLIEQVTGHSFRDEVSERILQPLHLDQTSVPEDHLAMPRPYLHGYLTNSQGVNVDVSEQGGDPSNMISTPADLDHFITALFKGKLLPAAQLDEMFTFPKGDDGKVVPYAGTFECAVNGKPGPACFGAGLMATPLPGGQLLWGKTGHDLGYANGMFATRDLTMRGVFSLSNTTGNDGPNELSSRLLMAVLMPHKN</sequence>
<feature type="domain" description="Beta-lactamase-related" evidence="2">
    <location>
        <begin position="45"/>
        <end position="386"/>
    </location>
</feature>
<dbReference type="PANTHER" id="PTHR46825:SF7">
    <property type="entry name" value="D-ALANYL-D-ALANINE CARBOXYPEPTIDASE"/>
    <property type="match status" value="1"/>
</dbReference>
<evidence type="ECO:0000259" key="2">
    <source>
        <dbReference type="Pfam" id="PF00144"/>
    </source>
</evidence>
<dbReference type="SUPFAM" id="SSF56601">
    <property type="entry name" value="beta-lactamase/transpeptidase-like"/>
    <property type="match status" value="1"/>
</dbReference>
<evidence type="ECO:0000256" key="1">
    <source>
        <dbReference type="SAM" id="SignalP"/>
    </source>
</evidence>
<dbReference type="Proteomes" id="UP000317940">
    <property type="component" value="Unassembled WGS sequence"/>
</dbReference>